<dbReference type="GO" id="GO:0090307">
    <property type="term" value="P:mitotic spindle assembly"/>
    <property type="evidence" value="ECO:0007669"/>
    <property type="project" value="TreeGrafter"/>
</dbReference>
<feature type="compositionally biased region" description="Low complexity" evidence="8">
    <location>
        <begin position="553"/>
        <end position="569"/>
    </location>
</feature>
<sequence>MDGASAMEEQAHNLLVTLRKSSIAIDAKLAAFNNLKSSIKHLRVPEASQAAILECIKFAIGSQASPTLVSSGFSTLGHLIKRLSLQEQTAILTSQTKSLLPTLLDRLGDARESHRNAASQVISDLWPYNHAEVERTIRENALVGHNARAKEMAMEWVVKMNKVSGLPFRTFVPHLVANLEDSDGCVRESAKMAVIDLFRNAPEHAKTDLKREMASHDVRKTIVSQIVAQLGLRSSVDLDLAASTASAPAVQEYARPEPSMSESVMSEHQPAPQEAAAMDPLYISTQRELEDYFRNMQPHFEGKETEHNWMARDKSVFNIRRLMKGNAPTEFHVAFTVGLKSLLDGILKVANSLRTTMSTNGCLLVREAAQILGPALDPMVEILIQSFIKMSAATKQIAANNGNTTVITILSHVSYSARLMQHIWLSFQDKNVQTRTFASGWLVTLLKKHAQHKALVEHSGGLEVVEKCIKKGLADANPKVREGARGAYWTFTQMWPSYAEGIMSTLDAKSKSLLEKDPRNPNAGSKPLAASVGPAATTKPSVPSRQSVRDVIAAQKRAAQAARQLERPASAQSVFSPAPRAQPTASRPTAARSATVRPPSAMASAAREEASAAPPARNPGTGLMGAPVRRPRRPEIARPATADPYAASRRAQVKPATPTLSPATSPQKTATGRTAVPRTATKTPGKTPVPTGSSARLKPKPDAAPARNSPRTRPTGAGGLMSSPGKDDNFTLVVPFTRPPEDNDAHVPLQRQRADTAAVIDSSAVSFGDEDGFTMVIPNLQALPSRSNEIVNAATGSPTTPKRSPARNLVQSGRLSSIPRFHSPSLHPPERTDSQPKDPGSQPPKEAVQVYEDPTGTEEPAALGDAKPVLEELPLNERAPGSSGDGSSDLTQSTRSNEQNVPNMDAFRSPRGHHKTTSTGSIITSNSDSGIQASTEALRSRRLLMSGIERIRAKTLDAHGFRRVQDIVKSTQDIWGPEGQKYGELLLALLDYLESSNESLKVTGSKAQNLKAQVLATVRAMLVLHRKEAEPYYSRALCSVLAARRQFGQTSHITSDIEKTADEIVRAGHPADNLEAVLDLIDSLTTPQSPTSTSSAEHDGDAAHVTHANNARTITMSLSVLGQLLTAAQERKVPISPHQTQRLGQLAVHFLSDTDPDVRKADLEFCLALHERLGGENGEGFWKAVSGAKEMHLNLITYYLARRGRNKPAA</sequence>
<dbReference type="GO" id="GO:0051301">
    <property type="term" value="P:cell division"/>
    <property type="evidence" value="ECO:0007669"/>
    <property type="project" value="UniProtKB-KW"/>
</dbReference>
<feature type="compositionally biased region" description="Low complexity" evidence="8">
    <location>
        <begin position="917"/>
        <end position="928"/>
    </location>
</feature>
<evidence type="ECO:0000313" key="10">
    <source>
        <dbReference type="EMBL" id="KAF2402017.1"/>
    </source>
</evidence>
<dbReference type="Gene3D" id="1.25.10.10">
    <property type="entry name" value="Leucine-rich Repeat Variant"/>
    <property type="match status" value="3"/>
</dbReference>
<dbReference type="GO" id="GO:0060172">
    <property type="term" value="P:astral microtubule depolymerization"/>
    <property type="evidence" value="ECO:0007669"/>
    <property type="project" value="TreeGrafter"/>
</dbReference>
<dbReference type="AlphaFoldDB" id="A0A6G1I1R9"/>
<evidence type="ECO:0000313" key="11">
    <source>
        <dbReference type="Proteomes" id="UP000799640"/>
    </source>
</evidence>
<feature type="region of interest" description="Disordered" evidence="8">
    <location>
        <begin position="514"/>
        <end position="733"/>
    </location>
</feature>
<dbReference type="InterPro" id="IPR016024">
    <property type="entry name" value="ARM-type_fold"/>
</dbReference>
<dbReference type="OrthoDB" id="46159at2759"/>
<dbReference type="GO" id="GO:0005876">
    <property type="term" value="C:spindle microtubule"/>
    <property type="evidence" value="ECO:0007669"/>
    <property type="project" value="TreeGrafter"/>
</dbReference>
<evidence type="ECO:0000259" key="9">
    <source>
        <dbReference type="SMART" id="SM01349"/>
    </source>
</evidence>
<evidence type="ECO:0000256" key="2">
    <source>
        <dbReference type="ARBA" id="ARBA00009549"/>
    </source>
</evidence>
<feature type="region of interest" description="Disordered" evidence="8">
    <location>
        <begin position="817"/>
        <end position="928"/>
    </location>
</feature>
<name>A0A6G1I1R9_9PEZI</name>
<dbReference type="InterPro" id="IPR011989">
    <property type="entry name" value="ARM-like"/>
</dbReference>
<keyword evidence="6" id="KW-0131">Cell cycle</keyword>
<keyword evidence="11" id="KW-1185">Reference proteome</keyword>
<dbReference type="Pfam" id="PF12348">
    <property type="entry name" value="CLASP_N"/>
    <property type="match status" value="2"/>
</dbReference>
<comment type="subcellular location">
    <subcellularLocation>
        <location evidence="1">Cytoplasm</location>
        <location evidence="1">Cytoskeleton</location>
        <location evidence="1">Spindle</location>
    </subcellularLocation>
</comment>
<feature type="domain" description="TOG" evidence="9">
    <location>
        <begin position="2"/>
        <end position="236"/>
    </location>
</feature>
<dbReference type="Proteomes" id="UP000799640">
    <property type="component" value="Unassembled WGS sequence"/>
</dbReference>
<dbReference type="GO" id="GO:0005881">
    <property type="term" value="C:cytoplasmic microtubule"/>
    <property type="evidence" value="ECO:0007669"/>
    <property type="project" value="TreeGrafter"/>
</dbReference>
<dbReference type="GO" id="GO:0005815">
    <property type="term" value="C:microtubule organizing center"/>
    <property type="evidence" value="ECO:0007669"/>
    <property type="project" value="TreeGrafter"/>
</dbReference>
<feature type="domain" description="TOG" evidence="9">
    <location>
        <begin position="288"/>
        <end position="526"/>
    </location>
</feature>
<evidence type="ECO:0000256" key="5">
    <source>
        <dbReference type="ARBA" id="ARBA00022701"/>
    </source>
</evidence>
<comment type="function">
    <text evidence="7">Microtubule binding protein that promotes the stabilization of dynamic microtubules. Required for mitotic spindle formation.</text>
</comment>
<dbReference type="PANTHER" id="PTHR21567:SF9">
    <property type="entry name" value="CLIP-ASSOCIATING PROTEIN"/>
    <property type="match status" value="1"/>
</dbReference>
<evidence type="ECO:0000256" key="4">
    <source>
        <dbReference type="ARBA" id="ARBA00022618"/>
    </source>
</evidence>
<evidence type="ECO:0000256" key="8">
    <source>
        <dbReference type="SAM" id="MobiDB-lite"/>
    </source>
</evidence>
<reference evidence="10" key="1">
    <citation type="journal article" date="2020" name="Stud. Mycol.">
        <title>101 Dothideomycetes genomes: a test case for predicting lifestyles and emergence of pathogens.</title>
        <authorList>
            <person name="Haridas S."/>
            <person name="Albert R."/>
            <person name="Binder M."/>
            <person name="Bloem J."/>
            <person name="Labutti K."/>
            <person name="Salamov A."/>
            <person name="Andreopoulos B."/>
            <person name="Baker S."/>
            <person name="Barry K."/>
            <person name="Bills G."/>
            <person name="Bluhm B."/>
            <person name="Cannon C."/>
            <person name="Castanera R."/>
            <person name="Culley D."/>
            <person name="Daum C."/>
            <person name="Ezra D."/>
            <person name="Gonzalez J."/>
            <person name="Henrissat B."/>
            <person name="Kuo A."/>
            <person name="Liang C."/>
            <person name="Lipzen A."/>
            <person name="Lutzoni F."/>
            <person name="Magnuson J."/>
            <person name="Mondo S."/>
            <person name="Nolan M."/>
            <person name="Ohm R."/>
            <person name="Pangilinan J."/>
            <person name="Park H.-J."/>
            <person name="Ramirez L."/>
            <person name="Alfaro M."/>
            <person name="Sun H."/>
            <person name="Tritt A."/>
            <person name="Yoshinaga Y."/>
            <person name="Zwiers L.-H."/>
            <person name="Turgeon B."/>
            <person name="Goodwin S."/>
            <person name="Spatafora J."/>
            <person name="Crous P."/>
            <person name="Grigoriev I."/>
        </authorList>
    </citation>
    <scope>NUCLEOTIDE SEQUENCE</scope>
    <source>
        <strain evidence="10">CBS 262.69</strain>
    </source>
</reference>
<dbReference type="SUPFAM" id="SSF48371">
    <property type="entry name" value="ARM repeat"/>
    <property type="match status" value="1"/>
</dbReference>
<evidence type="ECO:0000256" key="7">
    <source>
        <dbReference type="ARBA" id="ARBA00024889"/>
    </source>
</evidence>
<comment type="similarity">
    <text evidence="2">Belongs to the CLASP family.</text>
</comment>
<feature type="compositionally biased region" description="Low complexity" evidence="8">
    <location>
        <begin position="679"/>
        <end position="692"/>
    </location>
</feature>
<comment type="subunit">
    <text evidence="3">Interacts with microtubules.</text>
</comment>
<feature type="compositionally biased region" description="Low complexity" evidence="8">
    <location>
        <begin position="655"/>
        <end position="666"/>
    </location>
</feature>
<evidence type="ECO:0000256" key="6">
    <source>
        <dbReference type="ARBA" id="ARBA00022776"/>
    </source>
</evidence>
<dbReference type="PANTHER" id="PTHR21567">
    <property type="entry name" value="CLASP"/>
    <property type="match status" value="1"/>
</dbReference>
<evidence type="ECO:0000256" key="3">
    <source>
        <dbReference type="ARBA" id="ARBA00011375"/>
    </source>
</evidence>
<dbReference type="EMBL" id="ML996692">
    <property type="protein sequence ID" value="KAF2402017.1"/>
    <property type="molecule type" value="Genomic_DNA"/>
</dbReference>
<keyword evidence="4" id="KW-0132">Cell division</keyword>
<keyword evidence="5" id="KW-0493">Microtubule</keyword>
<accession>A0A6G1I1R9</accession>
<feature type="compositionally biased region" description="Polar residues" evidence="8">
    <location>
        <begin position="885"/>
        <end position="902"/>
    </location>
</feature>
<organism evidence="10 11">
    <name type="scientific">Trichodelitschia bisporula</name>
    <dbReference type="NCBI Taxonomy" id="703511"/>
    <lineage>
        <taxon>Eukaryota</taxon>
        <taxon>Fungi</taxon>
        <taxon>Dikarya</taxon>
        <taxon>Ascomycota</taxon>
        <taxon>Pezizomycotina</taxon>
        <taxon>Dothideomycetes</taxon>
        <taxon>Dothideomycetes incertae sedis</taxon>
        <taxon>Phaeotrichales</taxon>
        <taxon>Phaeotrichaceae</taxon>
        <taxon>Trichodelitschia</taxon>
    </lineage>
</organism>
<dbReference type="InterPro" id="IPR024395">
    <property type="entry name" value="CLASP_N_dom"/>
</dbReference>
<evidence type="ECO:0000256" key="1">
    <source>
        <dbReference type="ARBA" id="ARBA00004186"/>
    </source>
</evidence>
<keyword evidence="6" id="KW-0498">Mitosis</keyword>
<protein>
    <submittedName>
        <fullName evidence="10">ARM repeat-containing protein</fullName>
    </submittedName>
</protein>
<dbReference type="InterPro" id="IPR034085">
    <property type="entry name" value="TOG"/>
</dbReference>
<dbReference type="GO" id="GO:0008017">
    <property type="term" value="F:microtubule binding"/>
    <property type="evidence" value="ECO:0007669"/>
    <property type="project" value="TreeGrafter"/>
</dbReference>
<feature type="compositionally biased region" description="Low complexity" evidence="8">
    <location>
        <begin position="583"/>
        <end position="615"/>
    </location>
</feature>
<dbReference type="SMART" id="SM01349">
    <property type="entry name" value="TOG"/>
    <property type="match status" value="2"/>
</dbReference>
<dbReference type="GO" id="GO:1990023">
    <property type="term" value="C:mitotic spindle midzone"/>
    <property type="evidence" value="ECO:0007669"/>
    <property type="project" value="TreeGrafter"/>
</dbReference>
<gene>
    <name evidence="10" type="ORF">EJ06DRAFT_581203</name>
</gene>
<proteinExistence type="inferred from homology"/>